<evidence type="ECO:0000313" key="2">
    <source>
        <dbReference type="Proteomes" id="UP000661607"/>
    </source>
</evidence>
<evidence type="ECO:0008006" key="3">
    <source>
        <dbReference type="Google" id="ProtNLM"/>
    </source>
</evidence>
<dbReference type="RefSeq" id="WP_192777453.1">
    <property type="nucleotide sequence ID" value="NZ_BAAASY010000004.1"/>
</dbReference>
<name>A0ABR9KMC8_9ACTN</name>
<dbReference type="EMBL" id="JADBEF010000001">
    <property type="protein sequence ID" value="MBE1562768.1"/>
    <property type="molecule type" value="Genomic_DNA"/>
</dbReference>
<dbReference type="Proteomes" id="UP000661607">
    <property type="component" value="Unassembled WGS sequence"/>
</dbReference>
<gene>
    <name evidence="1" type="ORF">H4W81_005547</name>
</gene>
<sequence>MSNHHDHGGDHHHHADTMGVHGMLVFGDDRIYLSHLPMFSMPEHCFQVLLQVSLDPTAQATYRASLHTANGAFHTFKPKPFPITELDPQADSERNSMAGTLVQGHFERGGTPIVKNTTVQVGRVQYFRALDPQAEHDRQRPLTYLCFGSPTQLWLAHEITARPDFDQVLPVQLTVTTADSPGTPRALDVGDGRVSLLQIDGRRDNPEERLRDHERAVGTLILMPGTRGHREVKVNLETGAALYLEADELR</sequence>
<evidence type="ECO:0000313" key="1">
    <source>
        <dbReference type="EMBL" id="MBE1562768.1"/>
    </source>
</evidence>
<protein>
    <recommendedName>
        <fullName evidence="3">VOC family protein</fullName>
    </recommendedName>
</protein>
<comment type="caution">
    <text evidence="1">The sequence shown here is derived from an EMBL/GenBank/DDBJ whole genome shotgun (WGS) entry which is preliminary data.</text>
</comment>
<accession>A0ABR9KMC8</accession>
<keyword evidence="2" id="KW-1185">Reference proteome</keyword>
<organism evidence="1 2">
    <name type="scientific">Nonomuraea africana</name>
    <dbReference type="NCBI Taxonomy" id="46171"/>
    <lineage>
        <taxon>Bacteria</taxon>
        <taxon>Bacillati</taxon>
        <taxon>Actinomycetota</taxon>
        <taxon>Actinomycetes</taxon>
        <taxon>Streptosporangiales</taxon>
        <taxon>Streptosporangiaceae</taxon>
        <taxon>Nonomuraea</taxon>
    </lineage>
</organism>
<reference evidence="1 2" key="1">
    <citation type="submission" date="2020-10" db="EMBL/GenBank/DDBJ databases">
        <title>Sequencing the genomes of 1000 actinobacteria strains.</title>
        <authorList>
            <person name="Klenk H.-P."/>
        </authorList>
    </citation>
    <scope>NUCLEOTIDE SEQUENCE [LARGE SCALE GENOMIC DNA]</scope>
    <source>
        <strain evidence="1 2">DSM 43748</strain>
    </source>
</reference>
<proteinExistence type="predicted"/>